<keyword evidence="6 9" id="KW-0238">DNA-binding</keyword>
<dbReference type="InterPro" id="IPR036388">
    <property type="entry name" value="WH-like_DNA-bd_sf"/>
</dbReference>
<dbReference type="SMART" id="SM00448">
    <property type="entry name" value="REC"/>
    <property type="match status" value="1"/>
</dbReference>
<dbReference type="GO" id="GO:0006355">
    <property type="term" value="P:regulation of DNA-templated transcription"/>
    <property type="evidence" value="ECO:0007669"/>
    <property type="project" value="InterPro"/>
</dbReference>
<dbReference type="PROSITE" id="PS50110">
    <property type="entry name" value="RESPONSE_REGULATORY"/>
    <property type="match status" value="1"/>
</dbReference>
<evidence type="ECO:0000256" key="5">
    <source>
        <dbReference type="ARBA" id="ARBA00023015"/>
    </source>
</evidence>
<dbReference type="PROSITE" id="PS51755">
    <property type="entry name" value="OMPR_PHOB"/>
    <property type="match status" value="1"/>
</dbReference>
<gene>
    <name evidence="12" type="ORF">A11S_2000</name>
</gene>
<dbReference type="HOGENOM" id="CLU_000445_30_1_5"/>
<dbReference type="PANTHER" id="PTHR48111">
    <property type="entry name" value="REGULATOR OF RPOS"/>
    <property type="match status" value="1"/>
</dbReference>
<dbReference type="SUPFAM" id="SSF52172">
    <property type="entry name" value="CheY-like"/>
    <property type="match status" value="1"/>
</dbReference>
<evidence type="ECO:0000259" key="11">
    <source>
        <dbReference type="PROSITE" id="PS51755"/>
    </source>
</evidence>
<dbReference type="InterPro" id="IPR011006">
    <property type="entry name" value="CheY-like_superfamily"/>
</dbReference>
<dbReference type="AlphaFoldDB" id="M4VJX2"/>
<dbReference type="Gene3D" id="6.10.250.690">
    <property type="match status" value="1"/>
</dbReference>
<feature type="domain" description="OmpR/PhoB-type" evidence="11">
    <location>
        <begin position="123"/>
        <end position="218"/>
    </location>
</feature>
<dbReference type="Proteomes" id="UP000011932">
    <property type="component" value="Chromosome"/>
</dbReference>
<dbReference type="SMART" id="SM00862">
    <property type="entry name" value="Trans_reg_C"/>
    <property type="match status" value="1"/>
</dbReference>
<evidence type="ECO:0000256" key="1">
    <source>
        <dbReference type="ARBA" id="ARBA00004496"/>
    </source>
</evidence>
<keyword evidence="2" id="KW-0963">Cytoplasm</keyword>
<protein>
    <submittedName>
        <fullName evidence="12">Two-component system response regulator QseB</fullName>
    </submittedName>
</protein>
<dbReference type="Gene3D" id="3.40.50.2300">
    <property type="match status" value="1"/>
</dbReference>
<dbReference type="Pfam" id="PF00072">
    <property type="entry name" value="Response_reg"/>
    <property type="match status" value="1"/>
</dbReference>
<dbReference type="RefSeq" id="WP_015468327.1">
    <property type="nucleotide sequence ID" value="NC_020812.1"/>
</dbReference>
<accession>M4VJX2</accession>
<comment type="subcellular location">
    <subcellularLocation>
        <location evidence="1">Cytoplasm</location>
    </subcellularLocation>
</comment>
<feature type="DNA-binding region" description="OmpR/PhoB-type" evidence="9">
    <location>
        <begin position="123"/>
        <end position="218"/>
    </location>
</feature>
<keyword evidence="7" id="KW-0804">Transcription</keyword>
<keyword evidence="4" id="KW-0902">Two-component regulatory system</keyword>
<reference evidence="12 13" key="1">
    <citation type="journal article" date="2013" name="ISME J.">
        <title>By their genes ye shall know them: genomic signatures of predatory bacteria.</title>
        <authorList>
            <person name="Pasternak Z."/>
            <person name="Pietrokovski S."/>
            <person name="Rotem O."/>
            <person name="Gophna U."/>
            <person name="Lurie-Weinberger M.N."/>
            <person name="Jurkevitch E."/>
        </authorList>
    </citation>
    <scope>NUCLEOTIDE SEQUENCE [LARGE SCALE GENOMIC DNA]</scope>
    <source>
        <strain evidence="12">EPB</strain>
    </source>
</reference>
<evidence type="ECO:0000256" key="6">
    <source>
        <dbReference type="ARBA" id="ARBA00023125"/>
    </source>
</evidence>
<evidence type="ECO:0000256" key="9">
    <source>
        <dbReference type="PROSITE-ProRule" id="PRU01091"/>
    </source>
</evidence>
<feature type="modified residue" description="4-aspartylphosphate" evidence="8">
    <location>
        <position position="50"/>
    </location>
</feature>
<dbReference type="InterPro" id="IPR039420">
    <property type="entry name" value="WalR-like"/>
</dbReference>
<dbReference type="GO" id="GO:0000156">
    <property type="term" value="F:phosphorelay response regulator activity"/>
    <property type="evidence" value="ECO:0007669"/>
    <property type="project" value="TreeGrafter"/>
</dbReference>
<dbReference type="OrthoDB" id="9802426at2"/>
<evidence type="ECO:0000256" key="2">
    <source>
        <dbReference type="ARBA" id="ARBA00022490"/>
    </source>
</evidence>
<evidence type="ECO:0000256" key="3">
    <source>
        <dbReference type="ARBA" id="ARBA00022553"/>
    </source>
</evidence>
<organism evidence="12 13">
    <name type="scientific">Micavibrio aeruginosavorus EPB</name>
    <dbReference type="NCBI Taxonomy" id="349215"/>
    <lineage>
        <taxon>Bacteria</taxon>
        <taxon>Pseudomonadati</taxon>
        <taxon>Bdellovibrionota</taxon>
        <taxon>Bdellovibrionia</taxon>
        <taxon>Bdellovibrionales</taxon>
        <taxon>Pseudobdellovibrionaceae</taxon>
        <taxon>Micavibrio</taxon>
    </lineage>
</organism>
<keyword evidence="5" id="KW-0805">Transcription regulation</keyword>
<sequence>MRLLLVEDDKNLGCATAQGLKESFAVDWVLSAEMADDAMATQSYDLMVLDINLPGRSGLDFLAEMRFKKAQIPVLLLTARDAIRHRVEGLNAGADDYLVKPFDLDELLARCSALVRRAQGHAEPIVSVHDIVFEPATGKLTKDGKVVVLSGRERAIFDVLIHNLDRPVSKDKIEQRIYDWSSEDIESNTIEVHVAALRRKLGRDLIKTIRGVGYMITR</sequence>
<name>M4VJX2_9BACT</name>
<evidence type="ECO:0000256" key="7">
    <source>
        <dbReference type="ARBA" id="ARBA00023163"/>
    </source>
</evidence>
<dbReference type="InterPro" id="IPR001867">
    <property type="entry name" value="OmpR/PhoB-type_DNA-bd"/>
</dbReference>
<dbReference type="GO" id="GO:0005829">
    <property type="term" value="C:cytosol"/>
    <property type="evidence" value="ECO:0007669"/>
    <property type="project" value="TreeGrafter"/>
</dbReference>
<dbReference type="EMBL" id="CP003538">
    <property type="protein sequence ID" value="AGH98800.1"/>
    <property type="molecule type" value="Genomic_DNA"/>
</dbReference>
<dbReference type="CDD" id="cd00383">
    <property type="entry name" value="trans_reg_C"/>
    <property type="match status" value="1"/>
</dbReference>
<evidence type="ECO:0000256" key="8">
    <source>
        <dbReference type="PROSITE-ProRule" id="PRU00169"/>
    </source>
</evidence>
<evidence type="ECO:0000313" key="13">
    <source>
        <dbReference type="Proteomes" id="UP000011932"/>
    </source>
</evidence>
<dbReference type="Gene3D" id="1.10.10.10">
    <property type="entry name" value="Winged helix-like DNA-binding domain superfamily/Winged helix DNA-binding domain"/>
    <property type="match status" value="1"/>
</dbReference>
<evidence type="ECO:0000313" key="12">
    <source>
        <dbReference type="EMBL" id="AGH98800.1"/>
    </source>
</evidence>
<feature type="domain" description="Response regulatory" evidence="10">
    <location>
        <begin position="2"/>
        <end position="115"/>
    </location>
</feature>
<dbReference type="CDD" id="cd17624">
    <property type="entry name" value="REC_OmpR_PmrA-like"/>
    <property type="match status" value="1"/>
</dbReference>
<proteinExistence type="predicted"/>
<dbReference type="GO" id="GO:0000976">
    <property type="term" value="F:transcription cis-regulatory region binding"/>
    <property type="evidence" value="ECO:0007669"/>
    <property type="project" value="TreeGrafter"/>
</dbReference>
<dbReference type="Pfam" id="PF00486">
    <property type="entry name" value="Trans_reg_C"/>
    <property type="match status" value="1"/>
</dbReference>
<dbReference type="PANTHER" id="PTHR48111:SF35">
    <property type="entry name" value="TRANSCRIPTIONAL REGULATORY PROTEIN QSEB"/>
    <property type="match status" value="1"/>
</dbReference>
<evidence type="ECO:0000256" key="4">
    <source>
        <dbReference type="ARBA" id="ARBA00023012"/>
    </source>
</evidence>
<dbReference type="STRING" id="349215.A11S_2000"/>
<evidence type="ECO:0000259" key="10">
    <source>
        <dbReference type="PROSITE" id="PS50110"/>
    </source>
</evidence>
<dbReference type="InterPro" id="IPR001789">
    <property type="entry name" value="Sig_transdc_resp-reg_receiver"/>
</dbReference>
<keyword evidence="3 8" id="KW-0597">Phosphoprotein</keyword>
<dbReference type="KEGG" id="man:A11S_2000"/>
<dbReference type="GO" id="GO:0032993">
    <property type="term" value="C:protein-DNA complex"/>
    <property type="evidence" value="ECO:0007669"/>
    <property type="project" value="TreeGrafter"/>
</dbReference>